<dbReference type="InterPro" id="IPR048012">
    <property type="entry name" value="BfmA-like_N"/>
</dbReference>
<dbReference type="NCBIfam" id="NF041200">
    <property type="entry name" value="mob_BfmA_Nterm"/>
    <property type="match status" value="1"/>
</dbReference>
<protein>
    <submittedName>
        <fullName evidence="1">BfmA/BtgA family mobilization protein</fullName>
    </submittedName>
</protein>
<dbReference type="AlphaFoldDB" id="A0AAW9SM71"/>
<reference evidence="1 2" key="1">
    <citation type="submission" date="2024-04" db="EMBL/GenBank/DDBJ databases">
        <title>Novel genus in family Flammeovirgaceae.</title>
        <authorList>
            <person name="Nguyen T.H."/>
            <person name="Vuong T.Q."/>
            <person name="Le H."/>
            <person name="Kim S.-G."/>
        </authorList>
    </citation>
    <scope>NUCLEOTIDE SEQUENCE [LARGE SCALE GENOMIC DNA]</scope>
    <source>
        <strain evidence="1 2">JCM 23209</strain>
    </source>
</reference>
<organism evidence="1 2">
    <name type="scientific">Rapidithrix thailandica</name>
    <dbReference type="NCBI Taxonomy" id="413964"/>
    <lineage>
        <taxon>Bacteria</taxon>
        <taxon>Pseudomonadati</taxon>
        <taxon>Bacteroidota</taxon>
        <taxon>Cytophagia</taxon>
        <taxon>Cytophagales</taxon>
        <taxon>Flammeovirgaceae</taxon>
        <taxon>Rapidithrix</taxon>
    </lineage>
</organism>
<gene>
    <name evidence="1" type="ORF">AAG747_28250</name>
</gene>
<proteinExistence type="predicted"/>
<keyword evidence="2" id="KW-1185">Reference proteome</keyword>
<accession>A0AAW9SM71</accession>
<dbReference type="Proteomes" id="UP001403385">
    <property type="component" value="Unassembled WGS sequence"/>
</dbReference>
<name>A0AAW9SM71_9BACT</name>
<sequence>MTKDRQIRIERAVYTQAQQEAKTYQLSLKAYTQAALRFFASRKLNPIAYRPGMEYELSRDLNKAVDRLFGFLITQEKSVLKPLLTETVRSRILLELTIDNLHRVSEVDPNTLQKLKRENEQYMHTVAGQVLAAYFPAKK</sequence>
<dbReference type="EMBL" id="JBDKWZ010000028">
    <property type="protein sequence ID" value="MEN7551841.1"/>
    <property type="molecule type" value="Genomic_DNA"/>
</dbReference>
<dbReference type="RefSeq" id="WP_346824620.1">
    <property type="nucleotide sequence ID" value="NZ_JBDKWZ010000028.1"/>
</dbReference>
<evidence type="ECO:0000313" key="2">
    <source>
        <dbReference type="Proteomes" id="UP001403385"/>
    </source>
</evidence>
<evidence type="ECO:0000313" key="1">
    <source>
        <dbReference type="EMBL" id="MEN7551841.1"/>
    </source>
</evidence>
<comment type="caution">
    <text evidence="1">The sequence shown here is derived from an EMBL/GenBank/DDBJ whole genome shotgun (WGS) entry which is preliminary data.</text>
</comment>